<dbReference type="Proteomes" id="UP000596145">
    <property type="component" value="Chromosome"/>
</dbReference>
<protein>
    <submittedName>
        <fullName evidence="3">DinB family protein</fullName>
    </submittedName>
</protein>
<evidence type="ECO:0000313" key="3">
    <source>
        <dbReference type="EMBL" id="QQB46723.1"/>
    </source>
</evidence>
<reference evidence="3 4" key="1">
    <citation type="submission" date="2020-12" db="EMBL/GenBank/DDBJ databases">
        <title>FDA dAtabase for Regulatory Grade micrObial Sequences (FDA-ARGOS): Supporting development and validation of Infectious Disease Dx tests.</title>
        <authorList>
            <person name="Sproer C."/>
            <person name="Gronow S."/>
            <person name="Severitt S."/>
            <person name="Schroder I."/>
            <person name="Tallon L."/>
            <person name="Sadzewicz L."/>
            <person name="Zhao X."/>
            <person name="Boylan J."/>
            <person name="Ott S."/>
            <person name="Bowen H."/>
            <person name="Vavikolanu K."/>
            <person name="Mehta A."/>
            <person name="Aluvathingal J."/>
            <person name="Nadendla S."/>
            <person name="Lowell S."/>
            <person name="Myers T."/>
            <person name="Yan Y."/>
            <person name="Sichtig H."/>
        </authorList>
    </citation>
    <scope>NUCLEOTIDE SEQUENCE [LARGE SCALE GENOMIC DNA]</scope>
    <source>
        <strain evidence="3 4">FDAARGOS_1053</strain>
    </source>
</reference>
<dbReference type="Gene3D" id="1.20.120.450">
    <property type="entry name" value="dinb family like domain"/>
    <property type="match status" value="1"/>
</dbReference>
<dbReference type="AlphaFoldDB" id="A0A7T4EG14"/>
<dbReference type="InterPro" id="IPR024775">
    <property type="entry name" value="DinB-like"/>
</dbReference>
<dbReference type="SUPFAM" id="SSF109854">
    <property type="entry name" value="DinB/YfiT-like putative metalloenzymes"/>
    <property type="match status" value="1"/>
</dbReference>
<sequence length="193" mass="22310">MMRSKNRWKPAPGKKTTMTGRTDITAGYGRACAELEGVLSRARDAELRERSAGTRWTNEELLFHMVFGYMVVRTLLPLVKLFGHLPPLFNNAFARLFNAGIRPFDWVNYWGSRAAARVYNRHRTARKLRRLTTTLAARLEKESEESLALRMAFPTRWDPFFDAVMTVADVYAYPTLHFDFHARQLSFPFDTDG</sequence>
<organism evidence="3 4">
    <name type="scientific">Corynebacterium glucuronolyticum</name>
    <dbReference type="NCBI Taxonomy" id="39791"/>
    <lineage>
        <taxon>Bacteria</taxon>
        <taxon>Bacillati</taxon>
        <taxon>Actinomycetota</taxon>
        <taxon>Actinomycetes</taxon>
        <taxon>Mycobacteriales</taxon>
        <taxon>Corynebacteriaceae</taxon>
        <taxon>Corynebacterium</taxon>
    </lineage>
</organism>
<name>A0A7T4EG14_9CORY</name>
<evidence type="ECO:0000313" key="4">
    <source>
        <dbReference type="Proteomes" id="UP000596145"/>
    </source>
</evidence>
<evidence type="ECO:0000259" key="2">
    <source>
        <dbReference type="Pfam" id="PF12867"/>
    </source>
</evidence>
<dbReference type="EMBL" id="CP066007">
    <property type="protein sequence ID" value="QQB46723.1"/>
    <property type="molecule type" value="Genomic_DNA"/>
</dbReference>
<dbReference type="Pfam" id="PF12867">
    <property type="entry name" value="DinB_2"/>
    <property type="match status" value="1"/>
</dbReference>
<feature type="domain" description="DinB-like" evidence="2">
    <location>
        <begin position="32"/>
        <end position="184"/>
    </location>
</feature>
<feature type="region of interest" description="Disordered" evidence="1">
    <location>
        <begin position="1"/>
        <end position="20"/>
    </location>
</feature>
<proteinExistence type="predicted"/>
<gene>
    <name evidence="3" type="ORF">I6I10_01915</name>
</gene>
<evidence type="ECO:0000256" key="1">
    <source>
        <dbReference type="SAM" id="MobiDB-lite"/>
    </source>
</evidence>
<dbReference type="InterPro" id="IPR034660">
    <property type="entry name" value="DinB/YfiT-like"/>
</dbReference>
<accession>A0A7T4EG14</accession>